<keyword evidence="8 10" id="KW-0594">Phospholipid biosynthesis</keyword>
<reference evidence="11" key="1">
    <citation type="submission" date="2016-10" db="EMBL/GenBank/DDBJ databases">
        <title>CRISPR-Cas defence system in Roseofilum reptotaenium: evidence of a bacteriophage-cyanobacterium arms race in the coral black band disease.</title>
        <authorList>
            <person name="Buerger P."/>
            <person name="Wood-Charlson E.M."/>
            <person name="Weynberg K.D."/>
            <person name="Willis B."/>
            <person name="Van Oppen M.J."/>
        </authorList>
    </citation>
    <scope>NUCLEOTIDE SEQUENCE [LARGE SCALE GENOMIC DNA]</scope>
    <source>
        <strain evidence="11">AO1-A</strain>
    </source>
</reference>
<dbReference type="EC" id="2.3.1.275" evidence="10"/>
<keyword evidence="11" id="KW-0012">Acyltransferase</keyword>
<dbReference type="UniPathway" id="UPA00085"/>
<evidence type="ECO:0000313" key="12">
    <source>
        <dbReference type="Proteomes" id="UP000183940"/>
    </source>
</evidence>
<evidence type="ECO:0000256" key="5">
    <source>
        <dbReference type="ARBA" id="ARBA00022989"/>
    </source>
</evidence>
<keyword evidence="2 10" id="KW-0444">Lipid biosynthesis</keyword>
<dbReference type="PANTHER" id="PTHR30309:SF0">
    <property type="entry name" value="GLYCEROL-3-PHOSPHATE ACYLTRANSFERASE-RELATED"/>
    <property type="match status" value="1"/>
</dbReference>
<dbReference type="AlphaFoldDB" id="A0A1L9QM49"/>
<dbReference type="InterPro" id="IPR003811">
    <property type="entry name" value="G3P_acylTferase_PlsY"/>
</dbReference>
<dbReference type="GO" id="GO:0043772">
    <property type="term" value="F:acyl-phosphate glycerol-3-phosphate acyltransferase activity"/>
    <property type="evidence" value="ECO:0007669"/>
    <property type="project" value="UniProtKB-UniRule"/>
</dbReference>
<dbReference type="Pfam" id="PF02660">
    <property type="entry name" value="G3P_acyltransf"/>
    <property type="match status" value="1"/>
</dbReference>
<accession>A0A1L9QM49</accession>
<comment type="subunit">
    <text evidence="10">Probably interacts with PlsX.</text>
</comment>
<evidence type="ECO:0000256" key="4">
    <source>
        <dbReference type="ARBA" id="ARBA00022692"/>
    </source>
</evidence>
<dbReference type="GO" id="GO:0008654">
    <property type="term" value="P:phospholipid biosynthetic process"/>
    <property type="evidence" value="ECO:0007669"/>
    <property type="project" value="UniProtKB-UniRule"/>
</dbReference>
<feature type="transmembrane region" description="Helical" evidence="10">
    <location>
        <begin position="55"/>
        <end position="80"/>
    </location>
</feature>
<dbReference type="PANTHER" id="PTHR30309">
    <property type="entry name" value="INNER MEMBRANE PROTEIN YGIH"/>
    <property type="match status" value="1"/>
</dbReference>
<evidence type="ECO:0000256" key="1">
    <source>
        <dbReference type="ARBA" id="ARBA00022475"/>
    </source>
</evidence>
<keyword evidence="4 10" id="KW-0812">Transmembrane</keyword>
<evidence type="ECO:0000313" key="11">
    <source>
        <dbReference type="EMBL" id="OJJ20731.1"/>
    </source>
</evidence>
<dbReference type="EMBL" id="MLAW01000047">
    <property type="protein sequence ID" value="OJJ20731.1"/>
    <property type="molecule type" value="Genomic_DNA"/>
</dbReference>
<dbReference type="GO" id="GO:0005886">
    <property type="term" value="C:plasma membrane"/>
    <property type="evidence" value="ECO:0007669"/>
    <property type="project" value="UniProtKB-SubCell"/>
</dbReference>
<feature type="transmembrane region" description="Helical" evidence="10">
    <location>
        <begin position="175"/>
        <end position="204"/>
    </location>
</feature>
<proteinExistence type="inferred from homology"/>
<keyword evidence="6 10" id="KW-0443">Lipid metabolism</keyword>
<evidence type="ECO:0000256" key="2">
    <source>
        <dbReference type="ARBA" id="ARBA00022516"/>
    </source>
</evidence>
<keyword evidence="5 10" id="KW-1133">Transmembrane helix</keyword>
<dbReference type="HAMAP" id="MF_01043">
    <property type="entry name" value="PlsY"/>
    <property type="match status" value="1"/>
</dbReference>
<evidence type="ECO:0000256" key="10">
    <source>
        <dbReference type="HAMAP-Rule" id="MF_01043"/>
    </source>
</evidence>
<feature type="transmembrane region" description="Helical" evidence="10">
    <location>
        <begin position="6"/>
        <end position="25"/>
    </location>
</feature>
<comment type="catalytic activity">
    <reaction evidence="10">
        <text>an acyl phosphate + sn-glycerol 3-phosphate = a 1-acyl-sn-glycero-3-phosphate + phosphate</text>
        <dbReference type="Rhea" id="RHEA:34075"/>
        <dbReference type="ChEBI" id="CHEBI:43474"/>
        <dbReference type="ChEBI" id="CHEBI:57597"/>
        <dbReference type="ChEBI" id="CHEBI:57970"/>
        <dbReference type="ChEBI" id="CHEBI:59918"/>
        <dbReference type="EC" id="2.3.1.275"/>
    </reaction>
</comment>
<comment type="caution">
    <text evidence="11">The sequence shown here is derived from an EMBL/GenBank/DDBJ whole genome shotgun (WGS) entry which is preliminary data.</text>
</comment>
<evidence type="ECO:0000256" key="3">
    <source>
        <dbReference type="ARBA" id="ARBA00022679"/>
    </source>
</evidence>
<keyword evidence="9 10" id="KW-1208">Phospholipid metabolism</keyword>
<evidence type="ECO:0000256" key="8">
    <source>
        <dbReference type="ARBA" id="ARBA00023209"/>
    </source>
</evidence>
<gene>
    <name evidence="10" type="primary">plsY</name>
    <name evidence="11" type="ORF">BI308_20695</name>
</gene>
<evidence type="ECO:0000256" key="6">
    <source>
        <dbReference type="ARBA" id="ARBA00023098"/>
    </source>
</evidence>
<comment type="function">
    <text evidence="10">Catalyzes the transfer of an acyl group from acyl-phosphate (acyl-PO(4)) to glycerol-3-phosphate (G3P) to form lysophosphatidic acid (LPA). This enzyme utilizes acyl-phosphate as fatty acyl donor, but not acyl-CoA or acyl-ACP.</text>
</comment>
<evidence type="ECO:0000256" key="9">
    <source>
        <dbReference type="ARBA" id="ARBA00023264"/>
    </source>
</evidence>
<dbReference type="STRING" id="1925591.BI308_20695"/>
<dbReference type="SMART" id="SM01207">
    <property type="entry name" value="G3P_acyltransf"/>
    <property type="match status" value="1"/>
</dbReference>
<sequence length="241" mass="25332">MQWAIAVGVLIGAYLLGSIPTGYWLTKALKGIDIRESGSGSTGATNVLRTVGKGAALTVLLVDVLKGVAAIFLVRFAYQWGWLTSTSLTSTSLSELQDGIVVLAGFLALFGHSLSVWLIWNQPEGKSLSKGGKSAATSLGVLLALYWPVGLLTFAVFGSVIGITRIVSLGSMSAAIAVSALMAAFHQPLAYEIFGIIGGLYVIWRHRSNIERLLAGTEPKIGTSAPLSDSQINPKVSEPSN</sequence>
<dbReference type="Proteomes" id="UP000183940">
    <property type="component" value="Unassembled WGS sequence"/>
</dbReference>
<dbReference type="NCBIfam" id="TIGR00023">
    <property type="entry name" value="glycerol-3-phosphate 1-O-acyltransferase PlsY"/>
    <property type="match status" value="1"/>
</dbReference>
<keyword evidence="3 10" id="KW-0808">Transferase</keyword>
<keyword evidence="1 10" id="KW-1003">Cell membrane</keyword>
<name>A0A1L9QM49_9CYAN</name>
<evidence type="ECO:0000256" key="7">
    <source>
        <dbReference type="ARBA" id="ARBA00023136"/>
    </source>
</evidence>
<feature type="transmembrane region" description="Helical" evidence="10">
    <location>
        <begin position="100"/>
        <end position="120"/>
    </location>
</feature>
<organism evidence="11 12">
    <name type="scientific">Roseofilum reptotaenium AO1-A</name>
    <dbReference type="NCBI Taxonomy" id="1925591"/>
    <lineage>
        <taxon>Bacteria</taxon>
        <taxon>Bacillati</taxon>
        <taxon>Cyanobacteriota</taxon>
        <taxon>Cyanophyceae</taxon>
        <taxon>Desertifilales</taxon>
        <taxon>Desertifilaceae</taxon>
        <taxon>Roseofilum</taxon>
    </lineage>
</organism>
<comment type="subcellular location">
    <subcellularLocation>
        <location evidence="10">Cell membrane</location>
        <topology evidence="10">Multi-pass membrane protein</topology>
    </subcellularLocation>
</comment>
<keyword evidence="7 10" id="KW-0472">Membrane</keyword>
<feature type="transmembrane region" description="Helical" evidence="10">
    <location>
        <begin position="141"/>
        <end position="163"/>
    </location>
</feature>
<keyword evidence="12" id="KW-1185">Reference proteome</keyword>
<comment type="pathway">
    <text evidence="10">Lipid metabolism; phospholipid metabolism.</text>
</comment>
<protein>
    <recommendedName>
        <fullName evidence="10">Glycerol-3-phosphate acyltransferase</fullName>
    </recommendedName>
    <alternativeName>
        <fullName evidence="10">Acyl-PO4 G3P acyltransferase</fullName>
    </alternativeName>
    <alternativeName>
        <fullName evidence="10">Acyl-phosphate--glycerol-3-phosphate acyltransferase</fullName>
    </alternativeName>
    <alternativeName>
        <fullName evidence="10">G3P acyltransferase</fullName>
        <shortName evidence="10">GPAT</shortName>
        <ecNumber evidence="10">2.3.1.275</ecNumber>
    </alternativeName>
    <alternativeName>
        <fullName evidence="10">Lysophosphatidic acid synthase</fullName>
        <shortName evidence="10">LPA synthase</shortName>
    </alternativeName>
</protein>
<comment type="similarity">
    <text evidence="10">Belongs to the PlsY family.</text>
</comment>